<evidence type="ECO:0000256" key="2">
    <source>
        <dbReference type="SAM" id="Phobius"/>
    </source>
</evidence>
<protein>
    <submittedName>
        <fullName evidence="3">Uncharacterized protein</fullName>
    </submittedName>
</protein>
<dbReference type="KEGG" id="tpep:A0127_00790"/>
<keyword evidence="4" id="KW-1185">Reference proteome</keyword>
<dbReference type="Proteomes" id="UP000073604">
    <property type="component" value="Chromosome"/>
</dbReference>
<sequence length="251" mass="28517">MDVVTLVVLLVGIVVAVGISAFLVSRMMQSYTREIYQVLESTIVESRGAAPAQTAPAVVEGASERELKLKTPQKTGVTKNEEELLEQLRNIINERMGKILDEAREKKKRILTLLDFARGYALGYVTEDDYNAFLVKVLNELEEFKRLWLMKFPTKKDKEQLELMITYVSKTKLPLTIKTKDKGPIVLKHEEALIKMTEYINSAVSILDDLIEKRGGDPAVTPLEIKLSNEVRKLREKVKKLEARLEELSTI</sequence>
<evidence type="ECO:0000313" key="4">
    <source>
        <dbReference type="Proteomes" id="UP000073604"/>
    </source>
</evidence>
<evidence type="ECO:0000313" key="3">
    <source>
        <dbReference type="EMBL" id="AMQ17812.1"/>
    </source>
</evidence>
<keyword evidence="1" id="KW-0175">Coiled coil</keyword>
<keyword evidence="2" id="KW-1133">Transmembrane helix</keyword>
<accession>A0A142CSR0</accession>
<keyword evidence="2" id="KW-0812">Transmembrane</keyword>
<evidence type="ECO:0000256" key="1">
    <source>
        <dbReference type="SAM" id="Coils"/>
    </source>
</evidence>
<gene>
    <name evidence="3" type="ORF">A0127_00790</name>
</gene>
<dbReference type="EMBL" id="CP014750">
    <property type="protein sequence ID" value="AMQ17812.1"/>
    <property type="molecule type" value="Genomic_DNA"/>
</dbReference>
<reference evidence="4" key="1">
    <citation type="submission" date="2016-03" db="EMBL/GenBank/DDBJ databases">
        <authorList>
            <person name="Oger P.M."/>
        </authorList>
    </citation>
    <scope>NUCLEOTIDE SEQUENCE [LARGE SCALE GENOMIC DNA]</scope>
    <source>
        <strain evidence="4">OG-1</strain>
    </source>
</reference>
<proteinExistence type="predicted"/>
<dbReference type="OrthoDB" id="86143at2157"/>
<name>A0A142CSR0_9EURY</name>
<dbReference type="AlphaFoldDB" id="A0A142CSR0"/>
<feature type="coiled-coil region" evidence="1">
    <location>
        <begin position="224"/>
        <end position="251"/>
    </location>
</feature>
<dbReference type="STRING" id="53952.A0127_00790"/>
<keyword evidence="2" id="KW-0472">Membrane</keyword>
<feature type="transmembrane region" description="Helical" evidence="2">
    <location>
        <begin position="6"/>
        <end position="24"/>
    </location>
</feature>
<organism evidence="3 4">
    <name type="scientific">Thermococcus peptonophilus</name>
    <dbReference type="NCBI Taxonomy" id="53952"/>
    <lineage>
        <taxon>Archaea</taxon>
        <taxon>Methanobacteriati</taxon>
        <taxon>Methanobacteriota</taxon>
        <taxon>Thermococci</taxon>
        <taxon>Thermococcales</taxon>
        <taxon>Thermococcaceae</taxon>
        <taxon>Thermococcus</taxon>
    </lineage>
</organism>